<evidence type="ECO:0000256" key="10">
    <source>
        <dbReference type="ARBA" id="ARBA00023065"/>
    </source>
</evidence>
<gene>
    <name evidence="18" type="primary">feoB</name>
    <name evidence="18" type="ORF">Lsha_1772</name>
</gene>
<sequence length="747" mass="81664">MTHVLLVGNPNCGKTTLFNALTGDNQRVGNWPGVTVEKKTGTMAVAHQQIEVTDLPGIYSLVANAEGVSQDEQIAARSIVTLDSDCIINVIDASHLERHLYLTSQLLELGKPVIVALNMMDIAQQRGISIDINALEQQLGCPVISIQAHKNIGVAALQQALTNLPEQIAPWMLPLSEPVHNALEQLEQKLIAKGYSPALACYYSRRLAEGDTLLTDESFQVDLDNNDLGIDVLLADARYQKIHDVVSRVQQKRSDASEHFTAKLDRIVLHRFFALPIFFAMMYLMFLFAINIGGAFQDFFDIGTDTVFVQGSAWLLQQLHAPLWLIALIANGVGKGINTTLTFIPVIASMFFFLSLLETSGYMARAAFVVDKAMRAMGLPGKSFVPMIVGFGCNVPAIMAARTLDSERDRLLTVMMSPFMSCSARLAIYAVFVAAFFPTGGQNVVFSLYLVGILMAVLTGLILRKTSLKGHASPLILELPAYHKPSLKRLIRETSMRLRFFVFRAGKLIIPVCIILGGLNAITLDGGINSGEASTQSLLSLMGQWITPFFSPMGIHQDNWPATVGLLTGMLAKEVVVGTLNSLYAQVGHLGEAAAAHFDFWGGMQSALWSIPHNLSQLGSALWNPVLASAAESDVSQSVYGMMAQRFDGQVGAYAYLLFVLLYIPCVSTMAVIRQEANKQFMWTSVIWSFVVAYAAAVVFYQAAQLFVHPQQSILWIAAMVMSVILVVTVFRYSGQNMGRHDAAANS</sequence>
<dbReference type="PANTHER" id="PTHR43185">
    <property type="entry name" value="FERROUS IRON TRANSPORT PROTEIN B"/>
    <property type="match status" value="1"/>
</dbReference>
<feature type="transmembrane region" description="Helical" evidence="16">
    <location>
        <begin position="341"/>
        <end position="364"/>
    </location>
</feature>
<evidence type="ECO:0000256" key="15">
    <source>
        <dbReference type="PIRSR" id="PIRSR603373-2"/>
    </source>
</evidence>
<dbReference type="OrthoDB" id="9809127at2"/>
<comment type="function">
    <text evidence="16">Probable transporter of a GTP-driven Fe(2+) uptake system.</text>
</comment>
<dbReference type="InterPro" id="IPR027417">
    <property type="entry name" value="P-loop_NTPase"/>
</dbReference>
<evidence type="ECO:0000256" key="16">
    <source>
        <dbReference type="RuleBase" id="RU362098"/>
    </source>
</evidence>
<dbReference type="InterPro" id="IPR003373">
    <property type="entry name" value="Fe2_transport_prot-B"/>
</dbReference>
<feature type="binding site" evidence="15">
    <location>
        <position position="19"/>
    </location>
    <ligand>
        <name>Mg(2+)</name>
        <dbReference type="ChEBI" id="CHEBI:18420"/>
        <label>2</label>
    </ligand>
</feature>
<dbReference type="CDD" id="cd01879">
    <property type="entry name" value="FeoB"/>
    <property type="match status" value="1"/>
</dbReference>
<dbReference type="Pfam" id="PF07664">
    <property type="entry name" value="FeoB_C"/>
    <property type="match status" value="1"/>
</dbReference>
<evidence type="ECO:0000256" key="9">
    <source>
        <dbReference type="ARBA" id="ARBA00023004"/>
    </source>
</evidence>
<evidence type="ECO:0000259" key="17">
    <source>
        <dbReference type="PROSITE" id="PS51711"/>
    </source>
</evidence>
<dbReference type="NCBIfam" id="TIGR00437">
    <property type="entry name" value="feoB"/>
    <property type="match status" value="1"/>
</dbReference>
<feature type="transmembrane region" description="Helical" evidence="16">
    <location>
        <begin position="443"/>
        <end position="463"/>
    </location>
</feature>
<feature type="transmembrane region" description="Helical" evidence="16">
    <location>
        <begin position="714"/>
        <end position="733"/>
    </location>
</feature>
<feature type="binding site" evidence="14">
    <location>
        <begin position="54"/>
        <end position="57"/>
    </location>
    <ligand>
        <name>GTP</name>
        <dbReference type="ChEBI" id="CHEBI:37565"/>
        <label>1</label>
    </ligand>
</feature>
<evidence type="ECO:0000256" key="2">
    <source>
        <dbReference type="ARBA" id="ARBA00022448"/>
    </source>
</evidence>
<dbReference type="NCBIfam" id="TIGR00231">
    <property type="entry name" value="small_GTP"/>
    <property type="match status" value="1"/>
</dbReference>
<feature type="transmembrane region" description="Helical" evidence="16">
    <location>
        <begin position="653"/>
        <end position="673"/>
    </location>
</feature>
<name>A0A0W0YU03_9GAMM</name>
<keyword evidence="19" id="KW-1185">Reference proteome</keyword>
<evidence type="ECO:0000256" key="3">
    <source>
        <dbReference type="ARBA" id="ARBA00022475"/>
    </source>
</evidence>
<evidence type="ECO:0000256" key="7">
    <source>
        <dbReference type="ARBA" id="ARBA00022741"/>
    </source>
</evidence>
<dbReference type="PROSITE" id="PS51711">
    <property type="entry name" value="G_FEOB"/>
    <property type="match status" value="1"/>
</dbReference>
<keyword evidence="6 16" id="KW-0812">Transmembrane</keyword>
<proteinExistence type="inferred from homology"/>
<feature type="transmembrane region" description="Helical" evidence="16">
    <location>
        <begin position="498"/>
        <end position="522"/>
    </location>
</feature>
<dbReference type="GO" id="GO:0015093">
    <property type="term" value="F:ferrous iron transmembrane transporter activity"/>
    <property type="evidence" value="ECO:0007669"/>
    <property type="project" value="UniProtKB-UniRule"/>
</dbReference>
<feature type="domain" description="FeoB-type G" evidence="17">
    <location>
        <begin position="1"/>
        <end position="167"/>
    </location>
</feature>
<dbReference type="PANTHER" id="PTHR43185:SF1">
    <property type="entry name" value="FE(2+) TRANSPORTER FEOB"/>
    <property type="match status" value="1"/>
</dbReference>
<keyword evidence="3" id="KW-1003">Cell membrane</keyword>
<evidence type="ECO:0000256" key="4">
    <source>
        <dbReference type="ARBA" id="ARBA00022496"/>
    </source>
</evidence>
<feature type="transmembrane region" description="Helical" evidence="16">
    <location>
        <begin position="384"/>
        <end position="404"/>
    </location>
</feature>
<feature type="binding site" evidence="15">
    <location>
        <position position="22"/>
    </location>
    <ligand>
        <name>Mg(2+)</name>
        <dbReference type="ChEBI" id="CHEBI:18420"/>
        <label>1</label>
    </ligand>
</feature>
<dbReference type="FunFam" id="3.40.50.300:FF:000426">
    <property type="entry name" value="Ferrous iron transport protein B"/>
    <property type="match status" value="1"/>
</dbReference>
<keyword evidence="8 16" id="KW-1133">Transmembrane helix</keyword>
<feature type="binding site" evidence="15">
    <location>
        <position position="23"/>
    </location>
    <ligand>
        <name>Mg(2+)</name>
        <dbReference type="ChEBI" id="CHEBI:18420"/>
        <label>2</label>
    </ligand>
</feature>
<dbReference type="GO" id="GO:0005886">
    <property type="term" value="C:plasma membrane"/>
    <property type="evidence" value="ECO:0007669"/>
    <property type="project" value="UniProtKB-SubCell"/>
</dbReference>
<evidence type="ECO:0000256" key="14">
    <source>
        <dbReference type="PIRSR" id="PIRSR603373-1"/>
    </source>
</evidence>
<keyword evidence="11 14" id="KW-0342">GTP-binding</keyword>
<evidence type="ECO:0000256" key="12">
    <source>
        <dbReference type="ARBA" id="ARBA00023136"/>
    </source>
</evidence>
<dbReference type="InterPro" id="IPR011640">
    <property type="entry name" value="Fe2_transport_prot_B_C"/>
</dbReference>
<keyword evidence="10" id="KW-0406">Ion transport</keyword>
<evidence type="ECO:0000313" key="19">
    <source>
        <dbReference type="Proteomes" id="UP000054600"/>
    </source>
</evidence>
<accession>A0A0W0YU03</accession>
<keyword evidence="2 16" id="KW-0813">Transport</keyword>
<keyword evidence="5" id="KW-0997">Cell inner membrane</keyword>
<evidence type="ECO:0000256" key="5">
    <source>
        <dbReference type="ARBA" id="ARBA00022519"/>
    </source>
</evidence>
<keyword evidence="4 16" id="KW-0410">Iron transport</keyword>
<evidence type="ECO:0000256" key="11">
    <source>
        <dbReference type="ARBA" id="ARBA00023134"/>
    </source>
</evidence>
<evidence type="ECO:0000256" key="1">
    <source>
        <dbReference type="ARBA" id="ARBA00004429"/>
    </source>
</evidence>
<organism evidence="18 19">
    <name type="scientific">Legionella shakespearei DSM 23087</name>
    <dbReference type="NCBI Taxonomy" id="1122169"/>
    <lineage>
        <taxon>Bacteria</taxon>
        <taxon>Pseudomonadati</taxon>
        <taxon>Pseudomonadota</taxon>
        <taxon>Gammaproteobacteria</taxon>
        <taxon>Legionellales</taxon>
        <taxon>Legionellaceae</taxon>
        <taxon>Legionella</taxon>
    </lineage>
</organism>
<dbReference type="eggNOG" id="COG0370">
    <property type="taxonomic scope" value="Bacteria"/>
</dbReference>
<feature type="transmembrane region" description="Helical" evidence="16">
    <location>
        <begin position="272"/>
        <end position="294"/>
    </location>
</feature>
<feature type="binding site" evidence="14">
    <location>
        <begin position="118"/>
        <end position="121"/>
    </location>
    <ligand>
        <name>GTP</name>
        <dbReference type="ChEBI" id="CHEBI:37565"/>
        <label>1</label>
    </ligand>
</feature>
<keyword evidence="15" id="KW-0460">Magnesium</keyword>
<feature type="binding site" evidence="15">
    <location>
        <position position="20"/>
    </location>
    <ligand>
        <name>Mg(2+)</name>
        <dbReference type="ChEBI" id="CHEBI:18420"/>
        <label>2</label>
    </ligand>
</feature>
<dbReference type="Proteomes" id="UP000054600">
    <property type="component" value="Unassembled WGS sequence"/>
</dbReference>
<keyword evidence="9 16" id="KW-0408">Iron</keyword>
<feature type="transmembrane region" description="Helical" evidence="16">
    <location>
        <begin position="685"/>
        <end position="708"/>
    </location>
</feature>
<protein>
    <recommendedName>
        <fullName evidence="13 16">Ferrous iron transport protein B</fullName>
    </recommendedName>
</protein>
<dbReference type="RefSeq" id="WP_018576033.1">
    <property type="nucleotide sequence ID" value="NZ_KB892382.1"/>
</dbReference>
<dbReference type="InterPro" id="IPR050860">
    <property type="entry name" value="FeoB_GTPase"/>
</dbReference>
<comment type="similarity">
    <text evidence="16">Belongs to the TRAFAC class TrmE-Era-EngA-EngB-Septin-like GTPase superfamily. FeoB GTPase (TC 9.A.8) family.</text>
</comment>
<dbReference type="Gene3D" id="3.40.50.300">
    <property type="entry name" value="P-loop containing nucleotide triphosphate hydrolases"/>
    <property type="match status" value="1"/>
</dbReference>
<dbReference type="EMBL" id="LNYW01000046">
    <property type="protein sequence ID" value="KTD60022.1"/>
    <property type="molecule type" value="Genomic_DNA"/>
</dbReference>
<dbReference type="SUPFAM" id="SSF52540">
    <property type="entry name" value="P-loop containing nucleoside triphosphate hydrolases"/>
    <property type="match status" value="1"/>
</dbReference>
<comment type="subcellular location">
    <subcellularLocation>
        <location evidence="1 16">Cell inner membrane</location>
        <topology evidence="1 16">Multi-pass membrane protein</topology>
    </subcellularLocation>
</comment>
<dbReference type="AlphaFoldDB" id="A0A0W0YU03"/>
<feature type="binding site" evidence="14">
    <location>
        <begin position="8"/>
        <end position="15"/>
    </location>
    <ligand>
        <name>GTP</name>
        <dbReference type="ChEBI" id="CHEBI:37565"/>
        <label>1</label>
    </ligand>
</feature>
<dbReference type="NCBIfam" id="NF007105">
    <property type="entry name" value="PRK09554.1"/>
    <property type="match status" value="1"/>
</dbReference>
<keyword evidence="7 14" id="KW-0547">Nucleotide-binding</keyword>
<feature type="transmembrane region" description="Helical" evidence="16">
    <location>
        <begin position="314"/>
        <end position="334"/>
    </location>
</feature>
<feature type="binding site" evidence="14">
    <location>
        <begin position="33"/>
        <end position="37"/>
    </location>
    <ligand>
        <name>GTP</name>
        <dbReference type="ChEBI" id="CHEBI:37565"/>
        <label>1</label>
    </ligand>
</feature>
<dbReference type="InterPro" id="IPR005225">
    <property type="entry name" value="Small_GTP-bd"/>
</dbReference>
<dbReference type="PATRIC" id="fig|1122169.6.peg.2032"/>
<dbReference type="STRING" id="1122169.Lsha_1772"/>
<keyword evidence="15" id="KW-0479">Metal-binding</keyword>
<feature type="transmembrane region" description="Helical" evidence="16">
    <location>
        <begin position="411"/>
        <end position="437"/>
    </location>
</feature>
<dbReference type="GO" id="GO:0005525">
    <property type="term" value="F:GTP binding"/>
    <property type="evidence" value="ECO:0007669"/>
    <property type="project" value="UniProtKB-KW"/>
</dbReference>
<keyword evidence="12 16" id="KW-0472">Membrane</keyword>
<dbReference type="GO" id="GO:0046872">
    <property type="term" value="F:metal ion binding"/>
    <property type="evidence" value="ECO:0007669"/>
    <property type="project" value="UniProtKB-KW"/>
</dbReference>
<feature type="binding site" evidence="14">
    <location>
        <begin position="147"/>
        <end position="149"/>
    </location>
    <ligand>
        <name>GTP</name>
        <dbReference type="ChEBI" id="CHEBI:37565"/>
        <label>1</label>
    </ligand>
</feature>
<evidence type="ECO:0000256" key="13">
    <source>
        <dbReference type="NCBIfam" id="TIGR00437"/>
    </source>
</evidence>
<evidence type="ECO:0000313" key="18">
    <source>
        <dbReference type="EMBL" id="KTD60022.1"/>
    </source>
</evidence>
<dbReference type="InterPro" id="IPR030389">
    <property type="entry name" value="G_FEOB_dom"/>
</dbReference>
<evidence type="ECO:0000256" key="6">
    <source>
        <dbReference type="ARBA" id="ARBA00022692"/>
    </source>
</evidence>
<dbReference type="Pfam" id="PF02421">
    <property type="entry name" value="FeoB_N"/>
    <property type="match status" value="1"/>
</dbReference>
<comment type="caution">
    <text evidence="18">The sequence shown here is derived from an EMBL/GenBank/DDBJ whole genome shotgun (WGS) entry which is preliminary data.</text>
</comment>
<evidence type="ECO:0000256" key="8">
    <source>
        <dbReference type="ARBA" id="ARBA00022989"/>
    </source>
</evidence>
<dbReference type="InterPro" id="IPR006073">
    <property type="entry name" value="GTP-bd"/>
</dbReference>
<reference evidence="18 19" key="1">
    <citation type="submission" date="2015-11" db="EMBL/GenBank/DDBJ databases">
        <title>Genomic analysis of 38 Legionella species identifies large and diverse effector repertoires.</title>
        <authorList>
            <person name="Burstein D."/>
            <person name="Amaro F."/>
            <person name="Zusman T."/>
            <person name="Lifshitz Z."/>
            <person name="Cohen O."/>
            <person name="Gilbert J.A."/>
            <person name="Pupko T."/>
            <person name="Shuman H.A."/>
            <person name="Segal G."/>
        </authorList>
    </citation>
    <scope>NUCLEOTIDE SEQUENCE [LARGE SCALE GENOMIC DNA]</scope>
    <source>
        <strain evidence="18 19">ATCC 49655</strain>
    </source>
</reference>
<dbReference type="InterPro" id="IPR011642">
    <property type="entry name" value="Gate_dom"/>
</dbReference>
<dbReference type="Pfam" id="PF07670">
    <property type="entry name" value="Gate"/>
    <property type="match status" value="2"/>
</dbReference>
<dbReference type="PRINTS" id="PR00326">
    <property type="entry name" value="GTP1OBG"/>
</dbReference>
<dbReference type="Gene3D" id="1.10.287.1770">
    <property type="match status" value="1"/>
</dbReference>